<dbReference type="PROSITE" id="PS50109">
    <property type="entry name" value="HIS_KIN"/>
    <property type="match status" value="1"/>
</dbReference>
<sequence length="976" mass="108750">MKSKVSRLSILGCLFLIILSCPHNIRAQWKQDVWSIEDGLPTNVIFDLHQSKAGYIWIATDNGISVFDGISFRNFNSRNTKAFKTNQIQTIFEDNQGTIWIGTSHGGLVKYEDHTFERPFGKQKNINQNILTINEDASGDLLVGTDGGGLAKIKADTVISYNAQNGFISNHVSILHSMKTGDILAGTLDAGFTVLGTDSMHMSSNGSQVMPNTITSFESDDSGNLWVGTSNKLFLRRDSAFTSFDLSGFAPDANTIRAALLSRDNTLWVGTQHGLYVKTATSHSLEEVAGFNGKVIGDIIQDRESNIWVSAFPDGLFRLKKTTFQTLIELDSNQDGIPVSIIQKDQADFWIATTKKIIHLSDNSREEFNFNSFENTPQINDLQEGSGNTLWIATNLGLYQFKNGTMRRVFLSETRTPHGIQDLMAKADGTICAATLTQGVSCFDEEHPQEAKPVRGLSNDRVLGIDEDSKNNFWVGTAYGLNKVRGDSSIAQFTETEGLSSSVIRAVHADEQNTIWLGTNGGGLNRFKNGTFFHFSDEDGLNSRTIFHILQDDYQNLWLIGVDGMYKASISSLNSYADGKSETVDWEFYDAQSGLLSPLMTGYSYKSPLDGKVYVLTKNGISYTDPSEKVHAGIPPLINLQNILIDFNEVPYPDGGKLILQPDELNLEIKYAGISMSAPEDVSYKYRLEGFDQKWHHVENRRSAFYTNLDPGTYTFQVKARSRDGVWSEKAATLPIIVEAAFYETMLFKILILLAIIGGIGLLYWYRLMNLKKIENLRIQIANDLHDEIGSNLGSIALRSRLISQHPYIDDEEEEGLKEIDRLSRQTAESMRDIIWFINPGGDTIEDLTNKLRQTANTLLGNLPHHFDTDLHDPEQHISLSGRRNITLMFKEALHNVVKHANATKIDIQLKTDVANLHLSIRDNGCGFNPGEKKNSSHSGMGLNNLKKRTDKLDGDLQISSTPGNGCHLQWSIPLK</sequence>
<feature type="chain" id="PRO_5026978851" description="Histidine kinase domain-containing protein" evidence="3">
    <location>
        <begin position="28"/>
        <end position="976"/>
    </location>
</feature>
<evidence type="ECO:0000313" key="6">
    <source>
        <dbReference type="Proteomes" id="UP000479132"/>
    </source>
</evidence>
<dbReference type="InterPro" id="IPR015943">
    <property type="entry name" value="WD40/YVTN_repeat-like_dom_sf"/>
</dbReference>
<dbReference type="InterPro" id="IPR036890">
    <property type="entry name" value="HATPase_C_sf"/>
</dbReference>
<dbReference type="Pfam" id="PF07494">
    <property type="entry name" value="Reg_prop"/>
    <property type="match status" value="4"/>
</dbReference>
<feature type="transmembrane region" description="Helical" evidence="2">
    <location>
        <begin position="746"/>
        <end position="766"/>
    </location>
</feature>
<dbReference type="AlphaFoldDB" id="A0A6M1TP80"/>
<dbReference type="InterPro" id="IPR013783">
    <property type="entry name" value="Ig-like_fold"/>
</dbReference>
<dbReference type="Gene3D" id="2.60.40.10">
    <property type="entry name" value="Immunoglobulins"/>
    <property type="match status" value="1"/>
</dbReference>
<keyword evidence="2" id="KW-1133">Transmembrane helix</keyword>
<dbReference type="InterPro" id="IPR003961">
    <property type="entry name" value="FN3_dom"/>
</dbReference>
<proteinExistence type="predicted"/>
<keyword evidence="2" id="KW-0812">Transmembrane</keyword>
<dbReference type="PROSITE" id="PS51257">
    <property type="entry name" value="PROKAR_LIPOPROTEIN"/>
    <property type="match status" value="1"/>
</dbReference>
<keyword evidence="3" id="KW-0732">Signal</keyword>
<keyword evidence="6" id="KW-1185">Reference proteome</keyword>
<evidence type="ECO:0000313" key="5">
    <source>
        <dbReference type="EMBL" id="NGP90110.1"/>
    </source>
</evidence>
<gene>
    <name evidence="5" type="ORF">G3569_17260</name>
</gene>
<feature type="domain" description="Histidine kinase" evidence="4">
    <location>
        <begin position="784"/>
        <end position="976"/>
    </location>
</feature>
<dbReference type="SUPFAM" id="SSF63829">
    <property type="entry name" value="Calcium-dependent phosphotriesterase"/>
    <property type="match status" value="2"/>
</dbReference>
<dbReference type="Pfam" id="PF02518">
    <property type="entry name" value="HATPase_c"/>
    <property type="match status" value="1"/>
</dbReference>
<comment type="caution">
    <text evidence="5">The sequence shown here is derived from an EMBL/GenBank/DDBJ whole genome shotgun (WGS) entry which is preliminary data.</text>
</comment>
<evidence type="ECO:0000256" key="1">
    <source>
        <dbReference type="ARBA" id="ARBA00022553"/>
    </source>
</evidence>
<dbReference type="Pfam" id="PF07730">
    <property type="entry name" value="HisKA_3"/>
    <property type="match status" value="1"/>
</dbReference>
<accession>A0A6M1TP80</accession>
<dbReference type="Gene3D" id="2.130.10.10">
    <property type="entry name" value="YVTN repeat-like/Quinoprotein amine dehydrogenase"/>
    <property type="match status" value="3"/>
</dbReference>
<dbReference type="InterPro" id="IPR011123">
    <property type="entry name" value="Y_Y_Y"/>
</dbReference>
<keyword evidence="2" id="KW-0472">Membrane</keyword>
<dbReference type="PANTHER" id="PTHR43547:SF2">
    <property type="entry name" value="HYBRID SIGNAL TRANSDUCTION HISTIDINE KINASE C"/>
    <property type="match status" value="1"/>
</dbReference>
<dbReference type="PANTHER" id="PTHR43547">
    <property type="entry name" value="TWO-COMPONENT HISTIDINE KINASE"/>
    <property type="match status" value="1"/>
</dbReference>
<dbReference type="InterPro" id="IPR011712">
    <property type="entry name" value="Sig_transdc_His_kin_sub3_dim/P"/>
</dbReference>
<dbReference type="RefSeq" id="WP_165271339.1">
    <property type="nucleotide sequence ID" value="NZ_JAALLS010000034.1"/>
</dbReference>
<evidence type="ECO:0000256" key="3">
    <source>
        <dbReference type="SAM" id="SignalP"/>
    </source>
</evidence>
<dbReference type="CDD" id="cd16917">
    <property type="entry name" value="HATPase_UhpB-NarQ-NarX-like"/>
    <property type="match status" value="1"/>
</dbReference>
<dbReference type="Gene3D" id="1.20.5.1930">
    <property type="match status" value="1"/>
</dbReference>
<dbReference type="SUPFAM" id="SSF55874">
    <property type="entry name" value="ATPase domain of HSP90 chaperone/DNA topoisomerase II/histidine kinase"/>
    <property type="match status" value="1"/>
</dbReference>
<reference evidence="5 6" key="1">
    <citation type="submission" date="2020-02" db="EMBL/GenBank/DDBJ databases">
        <title>Aliifodinibius halophilus 2W32, complete genome.</title>
        <authorList>
            <person name="Li Y."/>
            <person name="Wu S."/>
        </authorList>
    </citation>
    <scope>NUCLEOTIDE SEQUENCE [LARGE SCALE GENOMIC DNA]</scope>
    <source>
        <strain evidence="5 6">2W32</strain>
    </source>
</reference>
<evidence type="ECO:0000256" key="2">
    <source>
        <dbReference type="SAM" id="Phobius"/>
    </source>
</evidence>
<keyword evidence="1" id="KW-0597">Phosphoprotein</keyword>
<organism evidence="5 6">
    <name type="scientific">Fodinibius halophilus</name>
    <dbReference type="NCBI Taxonomy" id="1736908"/>
    <lineage>
        <taxon>Bacteria</taxon>
        <taxon>Pseudomonadati</taxon>
        <taxon>Balneolota</taxon>
        <taxon>Balneolia</taxon>
        <taxon>Balneolales</taxon>
        <taxon>Balneolaceae</taxon>
        <taxon>Fodinibius</taxon>
    </lineage>
</organism>
<dbReference type="InterPro" id="IPR005467">
    <property type="entry name" value="His_kinase_dom"/>
</dbReference>
<dbReference type="CDD" id="cd00063">
    <property type="entry name" value="FN3"/>
    <property type="match status" value="1"/>
</dbReference>
<name>A0A6M1TP80_9BACT</name>
<dbReference type="EMBL" id="JAALLS010000034">
    <property type="protein sequence ID" value="NGP90110.1"/>
    <property type="molecule type" value="Genomic_DNA"/>
</dbReference>
<protein>
    <recommendedName>
        <fullName evidence="4">Histidine kinase domain-containing protein</fullName>
    </recommendedName>
</protein>
<dbReference type="Pfam" id="PF07495">
    <property type="entry name" value="Y_Y_Y"/>
    <property type="match status" value="1"/>
</dbReference>
<dbReference type="GO" id="GO:0000155">
    <property type="term" value="F:phosphorelay sensor kinase activity"/>
    <property type="evidence" value="ECO:0007669"/>
    <property type="project" value="InterPro"/>
</dbReference>
<dbReference type="InterPro" id="IPR003594">
    <property type="entry name" value="HATPase_dom"/>
</dbReference>
<dbReference type="SMART" id="SM00387">
    <property type="entry name" value="HATPase_c"/>
    <property type="match status" value="1"/>
</dbReference>
<dbReference type="Proteomes" id="UP000479132">
    <property type="component" value="Unassembled WGS sequence"/>
</dbReference>
<dbReference type="InterPro" id="IPR011110">
    <property type="entry name" value="Reg_prop"/>
</dbReference>
<dbReference type="GO" id="GO:0016020">
    <property type="term" value="C:membrane"/>
    <property type="evidence" value="ECO:0007669"/>
    <property type="project" value="InterPro"/>
</dbReference>
<evidence type="ECO:0000259" key="4">
    <source>
        <dbReference type="PROSITE" id="PS50109"/>
    </source>
</evidence>
<dbReference type="Gene3D" id="3.30.565.10">
    <property type="entry name" value="Histidine kinase-like ATPase, C-terminal domain"/>
    <property type="match status" value="1"/>
</dbReference>
<dbReference type="GO" id="GO:0046983">
    <property type="term" value="F:protein dimerization activity"/>
    <property type="evidence" value="ECO:0007669"/>
    <property type="project" value="InterPro"/>
</dbReference>
<feature type="signal peptide" evidence="3">
    <location>
        <begin position="1"/>
        <end position="27"/>
    </location>
</feature>